<dbReference type="Pfam" id="PF01663">
    <property type="entry name" value="Phosphodiest"/>
    <property type="match status" value="1"/>
</dbReference>
<protein>
    <submittedName>
        <fullName evidence="1">Alkaline phosphatase family protein</fullName>
    </submittedName>
</protein>
<dbReference type="InterPro" id="IPR002591">
    <property type="entry name" value="Phosphodiest/P_Trfase"/>
</dbReference>
<accession>A0ABV8LLL9</accession>
<dbReference type="RefSeq" id="WP_253754856.1">
    <property type="nucleotide sequence ID" value="NZ_JAMZDZ010000001.1"/>
</dbReference>
<sequence length="264" mass="27451">MPHVIVFGVDGVRLDTLAAAHTPRIDAVAEAGFFSSFEVSTSAPVLSGPCWTTVATGMWPEAHGVFGNKFAGNRLAVFPDFLTLAKRAGLRTYAALTWAPLATGTSGGPLFTDPTRLSYADGEALGHAEADQLVVDDATRTLSTGAYDAAFVYIGAPDEVAHAVGTGPEYLAAVERADAQIGQVLDAVAHLDDLTVIVVTDHGHRDEGGHGGRTTWEKQAWIAASGPSVPADAARVCHADVAPHVLAVLGQDVSTMAGVPFGRR</sequence>
<keyword evidence="2" id="KW-1185">Reference proteome</keyword>
<dbReference type="PANTHER" id="PTHR10151:SF120">
    <property type="entry name" value="BIS(5'-ADENOSYL)-TRIPHOSPHATASE"/>
    <property type="match status" value="1"/>
</dbReference>
<dbReference type="Gene3D" id="3.40.720.10">
    <property type="entry name" value="Alkaline Phosphatase, subunit A"/>
    <property type="match status" value="1"/>
</dbReference>
<proteinExistence type="predicted"/>
<gene>
    <name evidence="1" type="ORF">ACFOZ4_12260</name>
</gene>
<dbReference type="InterPro" id="IPR017850">
    <property type="entry name" value="Alkaline_phosphatase_core_sf"/>
</dbReference>
<dbReference type="SUPFAM" id="SSF53649">
    <property type="entry name" value="Alkaline phosphatase-like"/>
    <property type="match status" value="1"/>
</dbReference>
<evidence type="ECO:0000313" key="2">
    <source>
        <dbReference type="Proteomes" id="UP001595816"/>
    </source>
</evidence>
<name>A0ABV8LLL9_9ACTN</name>
<dbReference type="EMBL" id="JBHSAY010000006">
    <property type="protein sequence ID" value="MFC4131378.1"/>
    <property type="molecule type" value="Genomic_DNA"/>
</dbReference>
<evidence type="ECO:0000313" key="1">
    <source>
        <dbReference type="EMBL" id="MFC4131378.1"/>
    </source>
</evidence>
<dbReference type="PANTHER" id="PTHR10151">
    <property type="entry name" value="ECTONUCLEOTIDE PYROPHOSPHATASE/PHOSPHODIESTERASE"/>
    <property type="match status" value="1"/>
</dbReference>
<organism evidence="1 2">
    <name type="scientific">Hamadaea flava</name>
    <dbReference type="NCBI Taxonomy" id="1742688"/>
    <lineage>
        <taxon>Bacteria</taxon>
        <taxon>Bacillati</taxon>
        <taxon>Actinomycetota</taxon>
        <taxon>Actinomycetes</taxon>
        <taxon>Micromonosporales</taxon>
        <taxon>Micromonosporaceae</taxon>
        <taxon>Hamadaea</taxon>
    </lineage>
</organism>
<reference evidence="2" key="1">
    <citation type="journal article" date="2019" name="Int. J. Syst. Evol. Microbiol.">
        <title>The Global Catalogue of Microorganisms (GCM) 10K type strain sequencing project: providing services to taxonomists for standard genome sequencing and annotation.</title>
        <authorList>
            <consortium name="The Broad Institute Genomics Platform"/>
            <consortium name="The Broad Institute Genome Sequencing Center for Infectious Disease"/>
            <person name="Wu L."/>
            <person name="Ma J."/>
        </authorList>
    </citation>
    <scope>NUCLEOTIDE SEQUENCE [LARGE SCALE GENOMIC DNA]</scope>
    <source>
        <strain evidence="2">CGMCC 4.7289</strain>
    </source>
</reference>
<comment type="caution">
    <text evidence="1">The sequence shown here is derived from an EMBL/GenBank/DDBJ whole genome shotgun (WGS) entry which is preliminary data.</text>
</comment>
<dbReference type="Proteomes" id="UP001595816">
    <property type="component" value="Unassembled WGS sequence"/>
</dbReference>